<dbReference type="InterPro" id="IPR012001">
    <property type="entry name" value="Thiamin_PyroP_enz_TPP-bd_dom"/>
</dbReference>
<dbReference type="InterPro" id="IPR039368">
    <property type="entry name" value="AHAS_TPP"/>
</dbReference>
<comment type="pathway">
    <text evidence="2 12">Amino-acid biosynthesis; L-valine biosynthesis; L-valine from pyruvate: step 1/4.</text>
</comment>
<feature type="domain" description="Thiamine pyrophosphate enzyme TPP-binding" evidence="14">
    <location>
        <begin position="365"/>
        <end position="499"/>
    </location>
</feature>
<dbReference type="EMBL" id="JAGGLI010000012">
    <property type="protein sequence ID" value="MBP2027510.1"/>
    <property type="molecule type" value="Genomic_DNA"/>
</dbReference>
<dbReference type="PANTHER" id="PTHR18968">
    <property type="entry name" value="THIAMINE PYROPHOSPHATE ENZYMES"/>
    <property type="match status" value="1"/>
</dbReference>
<evidence type="ECO:0000256" key="9">
    <source>
        <dbReference type="ARBA" id="ARBA00023052"/>
    </source>
</evidence>
<dbReference type="SUPFAM" id="SSF52518">
    <property type="entry name" value="Thiamin diphosphate-binding fold (THDP-binding)"/>
    <property type="match status" value="2"/>
</dbReference>
<evidence type="ECO:0000313" key="16">
    <source>
        <dbReference type="EMBL" id="MBP2027510.1"/>
    </source>
</evidence>
<dbReference type="InterPro" id="IPR012846">
    <property type="entry name" value="Acetolactate_synth_lsu"/>
</dbReference>
<dbReference type="InterPro" id="IPR011766">
    <property type="entry name" value="TPP_enzyme_TPP-bd"/>
</dbReference>
<dbReference type="GO" id="GO:0003984">
    <property type="term" value="F:acetolactate synthase activity"/>
    <property type="evidence" value="ECO:0007669"/>
    <property type="project" value="UniProtKB-EC"/>
</dbReference>
<keyword evidence="9 12" id="KW-0786">Thiamine pyrophosphate</keyword>
<evidence type="ECO:0000259" key="14">
    <source>
        <dbReference type="Pfam" id="PF02775"/>
    </source>
</evidence>
<accession>A0ABS4KJJ3</accession>
<dbReference type="Pfam" id="PF00205">
    <property type="entry name" value="TPP_enzyme_M"/>
    <property type="match status" value="1"/>
</dbReference>
<dbReference type="InterPro" id="IPR029035">
    <property type="entry name" value="DHS-like_NAD/FAD-binding_dom"/>
</dbReference>
<dbReference type="InterPro" id="IPR000399">
    <property type="entry name" value="TPP-bd_CS"/>
</dbReference>
<comment type="similarity">
    <text evidence="3 12">Belongs to the TPP enzyme family.</text>
</comment>
<evidence type="ECO:0000259" key="15">
    <source>
        <dbReference type="Pfam" id="PF02776"/>
    </source>
</evidence>
<sequence>MKCLKEEGVDTLFGYPGGAVIPLYDALYDCDDFLNIRTCHEQGAVHSADGYARSSGKVGVCIATSGPGATNTITGIATAYMDSIPLIVITGQVGTSLLGKDSFQEIDVTGLTMGITKHNYLVKKSSDIGKVISEAFFVAKDKRPGPVLIDISKDAFLEEIHDTTYEKLYQTEDLRHFNYEAEIESLATAIKKSKNPVIYAGGGVLKSSASYNLRLFAKKLNIPVVNSIMGLGSFDRNSPLSYGIVGMHGDSNANLLCYESDLIIAIGVRFSDRAIGNRNGFCRNGDIAHIDVDATELKKNIDSKYNILGDFNLILESLMKKLKNHKPYKNLEENSDTKEFMGFHPKKILETIQENLPQNTIVATDVGQHQIWTSKYWKFHSPLTFITSGGLGTMGFGMGGALGAKVANPDSNVVLITGDGSFRMNHNELLTLRHYNIPVTVVLFNNSSLGMVRQWQGLFCNKKYSSTSINDALDVESLCKAYGVNYHRADDLDSLKTSLSGINPMKDINLIECIIDKDTGVYPIVPPGKSIDNVIEC</sequence>
<keyword evidence="5 12" id="KW-0028">Amino-acid biosynthesis</keyword>
<evidence type="ECO:0000256" key="4">
    <source>
        <dbReference type="ARBA" id="ARBA00013145"/>
    </source>
</evidence>
<feature type="domain" description="Thiamine pyrophosphate enzyme N-terminal TPP-binding" evidence="15">
    <location>
        <begin position="2"/>
        <end position="109"/>
    </location>
</feature>
<dbReference type="Gene3D" id="3.40.50.1220">
    <property type="entry name" value="TPP-binding domain"/>
    <property type="match status" value="1"/>
</dbReference>
<organism evidence="16 17">
    <name type="scientific">Acetoanaerobium pronyense</name>
    <dbReference type="NCBI Taxonomy" id="1482736"/>
    <lineage>
        <taxon>Bacteria</taxon>
        <taxon>Bacillati</taxon>
        <taxon>Bacillota</taxon>
        <taxon>Clostridia</taxon>
        <taxon>Peptostreptococcales</taxon>
        <taxon>Filifactoraceae</taxon>
        <taxon>Acetoanaerobium</taxon>
    </lineage>
</organism>
<keyword evidence="6 12" id="KW-0808">Transferase</keyword>
<keyword evidence="10 12" id="KW-0100">Branched-chain amino acid biosynthesis</keyword>
<evidence type="ECO:0000256" key="8">
    <source>
        <dbReference type="ARBA" id="ARBA00022842"/>
    </source>
</evidence>
<dbReference type="CDD" id="cd02015">
    <property type="entry name" value="TPP_AHAS"/>
    <property type="match status" value="1"/>
</dbReference>
<keyword evidence="17" id="KW-1185">Reference proteome</keyword>
<keyword evidence="7 12" id="KW-0479">Metal-binding</keyword>
<comment type="cofactor">
    <cofactor evidence="12">
        <name>thiamine diphosphate</name>
        <dbReference type="ChEBI" id="CHEBI:58937"/>
    </cofactor>
    <text evidence="12">Binds 1 thiamine pyrophosphate per subunit.</text>
</comment>
<evidence type="ECO:0000256" key="5">
    <source>
        <dbReference type="ARBA" id="ARBA00022605"/>
    </source>
</evidence>
<proteinExistence type="inferred from homology"/>
<evidence type="ECO:0000313" key="17">
    <source>
        <dbReference type="Proteomes" id="UP001314903"/>
    </source>
</evidence>
<dbReference type="Pfam" id="PF02776">
    <property type="entry name" value="TPP_enzyme_N"/>
    <property type="match status" value="1"/>
</dbReference>
<comment type="pathway">
    <text evidence="1 12">Amino-acid biosynthesis; L-isoleucine biosynthesis; L-isoleucine from 2-oxobutanoate: step 1/4.</text>
</comment>
<evidence type="ECO:0000256" key="1">
    <source>
        <dbReference type="ARBA" id="ARBA00004974"/>
    </source>
</evidence>
<evidence type="ECO:0000256" key="7">
    <source>
        <dbReference type="ARBA" id="ARBA00022723"/>
    </source>
</evidence>
<dbReference type="PANTHER" id="PTHR18968:SF13">
    <property type="entry name" value="ACETOLACTATE SYNTHASE CATALYTIC SUBUNIT, MITOCHONDRIAL"/>
    <property type="match status" value="1"/>
</dbReference>
<protein>
    <recommendedName>
        <fullName evidence="4 12">Acetolactate synthase</fullName>
        <ecNumber evidence="4 12">2.2.1.6</ecNumber>
    </recommendedName>
</protein>
<dbReference type="InterPro" id="IPR012000">
    <property type="entry name" value="Thiamin_PyroP_enz_cen_dom"/>
</dbReference>
<comment type="caution">
    <text evidence="16">The sequence shown here is derived from an EMBL/GenBank/DDBJ whole genome shotgun (WGS) entry which is preliminary data.</text>
</comment>
<dbReference type="NCBIfam" id="TIGR00118">
    <property type="entry name" value="acolac_lg"/>
    <property type="match status" value="1"/>
</dbReference>
<evidence type="ECO:0000259" key="13">
    <source>
        <dbReference type="Pfam" id="PF00205"/>
    </source>
</evidence>
<comment type="catalytic activity">
    <reaction evidence="11 12">
        <text>2 pyruvate + H(+) = (2S)-2-acetolactate + CO2</text>
        <dbReference type="Rhea" id="RHEA:25249"/>
        <dbReference type="ChEBI" id="CHEBI:15361"/>
        <dbReference type="ChEBI" id="CHEBI:15378"/>
        <dbReference type="ChEBI" id="CHEBI:16526"/>
        <dbReference type="ChEBI" id="CHEBI:58476"/>
        <dbReference type="EC" id="2.2.1.6"/>
    </reaction>
</comment>
<evidence type="ECO:0000256" key="2">
    <source>
        <dbReference type="ARBA" id="ARBA00005025"/>
    </source>
</evidence>
<dbReference type="CDD" id="cd07035">
    <property type="entry name" value="TPP_PYR_POX_like"/>
    <property type="match status" value="1"/>
</dbReference>
<dbReference type="InterPro" id="IPR045229">
    <property type="entry name" value="TPP_enz"/>
</dbReference>
<evidence type="ECO:0000256" key="3">
    <source>
        <dbReference type="ARBA" id="ARBA00007812"/>
    </source>
</evidence>
<dbReference type="InterPro" id="IPR029061">
    <property type="entry name" value="THDP-binding"/>
</dbReference>
<name>A0ABS4KJJ3_9FIRM</name>
<evidence type="ECO:0000256" key="12">
    <source>
        <dbReference type="RuleBase" id="RU003591"/>
    </source>
</evidence>
<reference evidence="16 17" key="1">
    <citation type="submission" date="2021-03" db="EMBL/GenBank/DDBJ databases">
        <title>Genomic Encyclopedia of Type Strains, Phase IV (KMG-IV): sequencing the most valuable type-strain genomes for metagenomic binning, comparative biology and taxonomic classification.</title>
        <authorList>
            <person name="Goeker M."/>
        </authorList>
    </citation>
    <scope>NUCLEOTIDE SEQUENCE [LARGE SCALE GENOMIC DNA]</scope>
    <source>
        <strain evidence="16 17">DSM 27512</strain>
    </source>
</reference>
<dbReference type="Gene3D" id="3.40.50.970">
    <property type="match status" value="2"/>
</dbReference>
<dbReference type="Proteomes" id="UP001314903">
    <property type="component" value="Unassembled WGS sequence"/>
</dbReference>
<feature type="domain" description="Thiamine pyrophosphate enzyme central" evidence="13">
    <location>
        <begin position="183"/>
        <end position="318"/>
    </location>
</feature>
<comment type="cofactor">
    <cofactor evidence="12">
        <name>Mg(2+)</name>
        <dbReference type="ChEBI" id="CHEBI:18420"/>
    </cofactor>
    <text evidence="12">Binds 1 Mg(2+) ion per subunit.</text>
</comment>
<evidence type="ECO:0000256" key="6">
    <source>
        <dbReference type="ARBA" id="ARBA00022679"/>
    </source>
</evidence>
<gene>
    <name evidence="16" type="ORF">J2Z35_001307</name>
</gene>
<dbReference type="SUPFAM" id="SSF52467">
    <property type="entry name" value="DHS-like NAD/FAD-binding domain"/>
    <property type="match status" value="1"/>
</dbReference>
<dbReference type="Pfam" id="PF02775">
    <property type="entry name" value="TPP_enzyme_C"/>
    <property type="match status" value="1"/>
</dbReference>
<evidence type="ECO:0000256" key="10">
    <source>
        <dbReference type="ARBA" id="ARBA00023304"/>
    </source>
</evidence>
<evidence type="ECO:0000256" key="11">
    <source>
        <dbReference type="ARBA" id="ARBA00048670"/>
    </source>
</evidence>
<dbReference type="PROSITE" id="PS00187">
    <property type="entry name" value="TPP_ENZYMES"/>
    <property type="match status" value="1"/>
</dbReference>
<keyword evidence="8 12" id="KW-0460">Magnesium</keyword>
<dbReference type="EC" id="2.2.1.6" evidence="4 12"/>